<comment type="caution">
    <text evidence="11">The sequence shown here is derived from an EMBL/GenBank/DDBJ whole genome shotgun (WGS) entry which is preliminary data.</text>
</comment>
<dbReference type="Proteomes" id="UP001575181">
    <property type="component" value="Unassembled WGS sequence"/>
</dbReference>
<evidence type="ECO:0000256" key="10">
    <source>
        <dbReference type="ARBA" id="ARBA00032441"/>
    </source>
</evidence>
<comment type="similarity">
    <text evidence="2">Belongs to the TsaE family.</text>
</comment>
<keyword evidence="8" id="KW-0067">ATP-binding</keyword>
<keyword evidence="6" id="KW-0479">Metal-binding</keyword>
<evidence type="ECO:0000256" key="6">
    <source>
        <dbReference type="ARBA" id="ARBA00022723"/>
    </source>
</evidence>
<proteinExistence type="inferred from homology"/>
<accession>A0ABV4TY90</accession>
<evidence type="ECO:0000256" key="5">
    <source>
        <dbReference type="ARBA" id="ARBA00022694"/>
    </source>
</evidence>
<protein>
    <recommendedName>
        <fullName evidence="3">tRNA threonylcarbamoyladenosine biosynthesis protein TsaE</fullName>
    </recommendedName>
    <alternativeName>
        <fullName evidence="10">t(6)A37 threonylcarbamoyladenosine biosynthesis protein TsaE</fullName>
    </alternativeName>
</protein>
<evidence type="ECO:0000256" key="2">
    <source>
        <dbReference type="ARBA" id="ARBA00007599"/>
    </source>
</evidence>
<dbReference type="PANTHER" id="PTHR33540:SF2">
    <property type="entry name" value="TRNA THREONYLCARBAMOYLADENOSINE BIOSYNTHESIS PROTEIN TSAE"/>
    <property type="match status" value="1"/>
</dbReference>
<dbReference type="EMBL" id="JBGUAW010000012">
    <property type="protein sequence ID" value="MFA9462286.1"/>
    <property type="molecule type" value="Genomic_DNA"/>
</dbReference>
<dbReference type="NCBIfam" id="TIGR00150">
    <property type="entry name" value="T6A_YjeE"/>
    <property type="match status" value="1"/>
</dbReference>
<evidence type="ECO:0000256" key="9">
    <source>
        <dbReference type="ARBA" id="ARBA00022842"/>
    </source>
</evidence>
<dbReference type="RefSeq" id="WP_373657076.1">
    <property type="nucleotide sequence ID" value="NZ_JBGUAW010000012.1"/>
</dbReference>
<evidence type="ECO:0000256" key="8">
    <source>
        <dbReference type="ARBA" id="ARBA00022840"/>
    </source>
</evidence>
<dbReference type="InterPro" id="IPR027417">
    <property type="entry name" value="P-loop_NTPase"/>
</dbReference>
<evidence type="ECO:0000256" key="1">
    <source>
        <dbReference type="ARBA" id="ARBA00004496"/>
    </source>
</evidence>
<dbReference type="PANTHER" id="PTHR33540">
    <property type="entry name" value="TRNA THREONYLCARBAMOYLADENOSINE BIOSYNTHESIS PROTEIN TSAE"/>
    <property type="match status" value="1"/>
</dbReference>
<comment type="subcellular location">
    <subcellularLocation>
        <location evidence="1">Cytoplasm</location>
    </subcellularLocation>
</comment>
<evidence type="ECO:0000256" key="7">
    <source>
        <dbReference type="ARBA" id="ARBA00022741"/>
    </source>
</evidence>
<dbReference type="Gene3D" id="3.40.50.300">
    <property type="entry name" value="P-loop containing nucleotide triphosphate hydrolases"/>
    <property type="match status" value="1"/>
</dbReference>
<dbReference type="Pfam" id="PF02367">
    <property type="entry name" value="TsaE"/>
    <property type="match status" value="1"/>
</dbReference>
<evidence type="ECO:0000256" key="4">
    <source>
        <dbReference type="ARBA" id="ARBA00022490"/>
    </source>
</evidence>
<reference evidence="11 12" key="1">
    <citation type="submission" date="2024-08" db="EMBL/GenBank/DDBJ databases">
        <title>Whole-genome sequencing of halo(alkali)philic microorganisms from hypersaline lakes.</title>
        <authorList>
            <person name="Sorokin D.Y."/>
            <person name="Merkel A.Y."/>
            <person name="Messina E."/>
            <person name="Yakimov M."/>
        </authorList>
    </citation>
    <scope>NUCLEOTIDE SEQUENCE [LARGE SCALE GENOMIC DNA]</scope>
    <source>
        <strain evidence="11 12">Cl-TMA</strain>
    </source>
</reference>
<dbReference type="InterPro" id="IPR003442">
    <property type="entry name" value="T6A_TsaE"/>
</dbReference>
<organism evidence="11 12">
    <name type="scientific">Thiohalorhabdus methylotrophus</name>
    <dbReference type="NCBI Taxonomy" id="3242694"/>
    <lineage>
        <taxon>Bacteria</taxon>
        <taxon>Pseudomonadati</taxon>
        <taxon>Pseudomonadota</taxon>
        <taxon>Gammaproteobacteria</taxon>
        <taxon>Thiohalorhabdales</taxon>
        <taxon>Thiohalorhabdaceae</taxon>
        <taxon>Thiohalorhabdus</taxon>
    </lineage>
</organism>
<keyword evidence="9" id="KW-0460">Magnesium</keyword>
<gene>
    <name evidence="11" type="primary">tsaE</name>
    <name evidence="11" type="ORF">ACERLL_15840</name>
</gene>
<name>A0ABV4TY90_9GAMM</name>
<keyword evidence="4" id="KW-0963">Cytoplasm</keyword>
<keyword evidence="7" id="KW-0547">Nucleotide-binding</keyword>
<keyword evidence="5" id="KW-0819">tRNA processing</keyword>
<keyword evidence="12" id="KW-1185">Reference proteome</keyword>
<dbReference type="SUPFAM" id="SSF52540">
    <property type="entry name" value="P-loop containing nucleoside triphosphate hydrolases"/>
    <property type="match status" value="1"/>
</dbReference>
<evidence type="ECO:0000256" key="3">
    <source>
        <dbReference type="ARBA" id="ARBA00019010"/>
    </source>
</evidence>
<evidence type="ECO:0000313" key="11">
    <source>
        <dbReference type="EMBL" id="MFA9462286.1"/>
    </source>
</evidence>
<sequence>MRRITGESGQEAFGERLAGFLRPGTVIHLRGEIGSGKTTLTRGLLRGLGIRAPIKSPTYTLVEPYEGYAGPVYHFDLYRLSDPEELQFFGAEEYFSPRSICILEWAERAGDVLPSPDIIVDTEYLDAESRTVRLAAHSAAGGSLLDAFSGDGGDTDAY</sequence>
<evidence type="ECO:0000313" key="12">
    <source>
        <dbReference type="Proteomes" id="UP001575181"/>
    </source>
</evidence>